<gene>
    <name evidence="2" type="ORF">SAMN05660337_3120</name>
</gene>
<dbReference type="InterPro" id="IPR036034">
    <property type="entry name" value="PDZ_sf"/>
</dbReference>
<organism evidence="2 3">
    <name type="scientific">Maridesulfovibrio ferrireducens</name>
    <dbReference type="NCBI Taxonomy" id="246191"/>
    <lineage>
        <taxon>Bacteria</taxon>
        <taxon>Pseudomonadati</taxon>
        <taxon>Thermodesulfobacteriota</taxon>
        <taxon>Desulfovibrionia</taxon>
        <taxon>Desulfovibrionales</taxon>
        <taxon>Desulfovibrionaceae</taxon>
        <taxon>Maridesulfovibrio</taxon>
    </lineage>
</organism>
<dbReference type="Gene3D" id="2.30.42.10">
    <property type="match status" value="1"/>
</dbReference>
<reference evidence="3" key="1">
    <citation type="submission" date="2016-10" db="EMBL/GenBank/DDBJ databases">
        <authorList>
            <person name="Varghese N."/>
            <person name="Submissions S."/>
        </authorList>
    </citation>
    <scope>NUCLEOTIDE SEQUENCE [LARGE SCALE GENOMIC DNA]</scope>
    <source>
        <strain evidence="3">DSM 16995</strain>
    </source>
</reference>
<dbReference type="PANTHER" id="PTHR32060:SF22">
    <property type="entry name" value="CARBOXYL-TERMINAL-PROCESSING PEPTIDASE 3, CHLOROPLASTIC"/>
    <property type="match status" value="1"/>
</dbReference>
<dbReference type="SUPFAM" id="SSF50156">
    <property type="entry name" value="PDZ domain-like"/>
    <property type="match status" value="1"/>
</dbReference>
<dbReference type="STRING" id="246191.SAMN05660337_3120"/>
<dbReference type="Gene3D" id="3.90.226.10">
    <property type="entry name" value="2-enoyl-CoA Hydratase, Chain A, domain 1"/>
    <property type="match status" value="1"/>
</dbReference>
<feature type="domain" description="Tail specific protease" evidence="1">
    <location>
        <begin position="231"/>
        <end position="466"/>
    </location>
</feature>
<dbReference type="SMART" id="SM00245">
    <property type="entry name" value="TSPc"/>
    <property type="match status" value="1"/>
</dbReference>
<dbReference type="GO" id="GO:0008236">
    <property type="term" value="F:serine-type peptidase activity"/>
    <property type="evidence" value="ECO:0007669"/>
    <property type="project" value="InterPro"/>
</dbReference>
<dbReference type="RefSeq" id="WP_092162747.1">
    <property type="nucleotide sequence ID" value="NZ_FNGA01000005.1"/>
</dbReference>
<dbReference type="SUPFAM" id="SSF52096">
    <property type="entry name" value="ClpP/crotonase"/>
    <property type="match status" value="1"/>
</dbReference>
<evidence type="ECO:0000313" key="3">
    <source>
        <dbReference type="Proteomes" id="UP000199053"/>
    </source>
</evidence>
<keyword evidence="2" id="KW-0378">Hydrolase</keyword>
<proteinExistence type="predicted"/>
<dbReference type="EMBL" id="FNGA01000005">
    <property type="protein sequence ID" value="SDL50141.1"/>
    <property type="molecule type" value="Genomic_DNA"/>
</dbReference>
<sequence length="493" mass="53304">MPAPSIDTFSLRKYFVILFACLSVFLLNGNTGCGVDPTTRIFKATEVEDFSKMGWLEAYDAFHALMQKQYAFGDWKGINWSALNSSIRPKIVIAEAAAAGDDYITALLEYTRSIPDGHITWNNPIFGIIEPNIKGSYGLGMIGLDNGKVIANVVSAGGPAATAGIDVGSEILEWNDVAIATAAAQVSTLWRPNPASIATNEHKLLEQYRALALDPVATNSKVKYLKSDASGPFTTVLIAADDNRQIQTDTGLWNKVDDANPIKREVLVSGYGYIMLGTLESEDISQDQLFNKFKEAMEFLTGNNVPGIIIDLRGNSGGSDDLAAKIAGFFYSETTFYEYQNLYNAQTERLEIVLPSADDSYIIGWDLPLNITPQSLQFTGPVVALVNPDSVSSAEGVAMAIKNLANGYVVGFYGTNGSFGMTGGGAKLPLGYQISFPNGQSLNINKEVQLDSRNGIGGIVPDIRVPRTSARMINYANDVDVELAYAITYLQSL</sequence>
<dbReference type="AlphaFoldDB" id="A0A1G9KK89"/>
<dbReference type="GO" id="GO:0006508">
    <property type="term" value="P:proteolysis"/>
    <property type="evidence" value="ECO:0007669"/>
    <property type="project" value="UniProtKB-KW"/>
</dbReference>
<dbReference type="GO" id="GO:0004175">
    <property type="term" value="F:endopeptidase activity"/>
    <property type="evidence" value="ECO:0007669"/>
    <property type="project" value="TreeGrafter"/>
</dbReference>
<keyword evidence="3" id="KW-1185">Reference proteome</keyword>
<evidence type="ECO:0000259" key="1">
    <source>
        <dbReference type="SMART" id="SM00245"/>
    </source>
</evidence>
<accession>A0A1G9KK89</accession>
<protein>
    <submittedName>
        <fullName evidence="2">Carboxyl-terminal processing protease</fullName>
    </submittedName>
</protein>
<name>A0A1G9KK89_9BACT</name>
<dbReference type="Proteomes" id="UP000199053">
    <property type="component" value="Unassembled WGS sequence"/>
</dbReference>
<keyword evidence="2" id="KW-0645">Protease</keyword>
<dbReference type="InterPro" id="IPR005151">
    <property type="entry name" value="Tail-specific_protease"/>
</dbReference>
<dbReference type="PANTHER" id="PTHR32060">
    <property type="entry name" value="TAIL-SPECIFIC PROTEASE"/>
    <property type="match status" value="1"/>
</dbReference>
<evidence type="ECO:0000313" key="2">
    <source>
        <dbReference type="EMBL" id="SDL50141.1"/>
    </source>
</evidence>
<dbReference type="OrthoDB" id="9758793at2"/>
<dbReference type="InterPro" id="IPR029045">
    <property type="entry name" value="ClpP/crotonase-like_dom_sf"/>
</dbReference>
<dbReference type="Gene3D" id="3.30.750.44">
    <property type="match status" value="1"/>
</dbReference>
<dbReference type="Pfam" id="PF03572">
    <property type="entry name" value="Peptidase_S41"/>
    <property type="match status" value="1"/>
</dbReference>